<feature type="non-terminal residue" evidence="1">
    <location>
        <position position="284"/>
    </location>
</feature>
<keyword evidence="2" id="KW-1185">Reference proteome</keyword>
<protein>
    <submittedName>
        <fullName evidence="1">12804_t:CDS:1</fullName>
    </submittedName>
</protein>
<gene>
    <name evidence="1" type="ORF">ACOLOM_LOCUS12924</name>
</gene>
<organism evidence="1 2">
    <name type="scientific">Acaulospora colombiana</name>
    <dbReference type="NCBI Taxonomy" id="27376"/>
    <lineage>
        <taxon>Eukaryota</taxon>
        <taxon>Fungi</taxon>
        <taxon>Fungi incertae sedis</taxon>
        <taxon>Mucoromycota</taxon>
        <taxon>Glomeromycotina</taxon>
        <taxon>Glomeromycetes</taxon>
        <taxon>Diversisporales</taxon>
        <taxon>Acaulosporaceae</taxon>
        <taxon>Acaulospora</taxon>
    </lineage>
</organism>
<comment type="caution">
    <text evidence="1">The sequence shown here is derived from an EMBL/GenBank/DDBJ whole genome shotgun (WGS) entry which is preliminary data.</text>
</comment>
<dbReference type="EMBL" id="CAJVPT010055514">
    <property type="protein sequence ID" value="CAG8755316.1"/>
    <property type="molecule type" value="Genomic_DNA"/>
</dbReference>
<feature type="non-terminal residue" evidence="1">
    <location>
        <position position="1"/>
    </location>
</feature>
<evidence type="ECO:0000313" key="1">
    <source>
        <dbReference type="EMBL" id="CAG8755316.1"/>
    </source>
</evidence>
<evidence type="ECO:0000313" key="2">
    <source>
        <dbReference type="Proteomes" id="UP000789525"/>
    </source>
</evidence>
<proteinExistence type="predicted"/>
<reference evidence="1" key="1">
    <citation type="submission" date="2021-06" db="EMBL/GenBank/DDBJ databases">
        <authorList>
            <person name="Kallberg Y."/>
            <person name="Tangrot J."/>
            <person name="Rosling A."/>
        </authorList>
    </citation>
    <scope>NUCLEOTIDE SEQUENCE</scope>
    <source>
        <strain evidence="1">CL356</strain>
    </source>
</reference>
<sequence>NGTLYVQLPWDQKKVELESVAFAYNVEKRQNTSLKEVYRQHISTRLDGLIASGHHFGALVLEPLVLGAGGMRFVDPLFQTVLVETVRSRRDLLPESKTSNPPNKIATLPVIFDEVFAGLGRLGFSSPSTILRAQPDIAVYAKLLTGGLLPLAATISTNAIFDVFLGDHKSNALLHGHSYTAYPVGCAVACKALQLQEEALSSLTWSEAREKWATASSSSDKGPTTDEVSDAVACILAFEVEGEGKDESGYGSSAAERALHFLKDSGGGPTDEMSVHLRTLGNVG</sequence>
<accession>A0ACA9QJG3</accession>
<dbReference type="Proteomes" id="UP000789525">
    <property type="component" value="Unassembled WGS sequence"/>
</dbReference>
<name>A0ACA9QJG3_9GLOM</name>